<dbReference type="Pfam" id="PF00724">
    <property type="entry name" value="Oxidored_FMN"/>
    <property type="match status" value="2"/>
</dbReference>
<feature type="domain" description="NADH:flavin oxidoreductase/NADH oxidase N-terminal" evidence="2">
    <location>
        <begin position="144"/>
        <end position="274"/>
    </location>
</feature>
<dbReference type="PANTHER" id="PTHR22893">
    <property type="entry name" value="NADH OXIDOREDUCTASE-RELATED"/>
    <property type="match status" value="1"/>
</dbReference>
<dbReference type="AlphaFoldDB" id="A0A8H7CM22"/>
<feature type="compositionally biased region" description="Low complexity" evidence="1">
    <location>
        <begin position="310"/>
        <end position="320"/>
    </location>
</feature>
<dbReference type="Gene3D" id="3.20.20.70">
    <property type="entry name" value="Aldolase class I"/>
    <property type="match status" value="2"/>
</dbReference>
<proteinExistence type="predicted"/>
<evidence type="ECO:0000259" key="2">
    <source>
        <dbReference type="Pfam" id="PF00724"/>
    </source>
</evidence>
<dbReference type="PANTHER" id="PTHR22893:SF91">
    <property type="entry name" value="NADPH DEHYDROGENASE 2-RELATED"/>
    <property type="match status" value="1"/>
</dbReference>
<dbReference type="EMBL" id="JACAZH010000028">
    <property type="protein sequence ID" value="KAF7340917.1"/>
    <property type="molecule type" value="Genomic_DNA"/>
</dbReference>
<feature type="compositionally biased region" description="Polar residues" evidence="1">
    <location>
        <begin position="99"/>
        <end position="114"/>
    </location>
</feature>
<feature type="compositionally biased region" description="Polar residues" evidence="1">
    <location>
        <begin position="300"/>
        <end position="309"/>
    </location>
</feature>
<feature type="domain" description="NADH:flavin oxidoreductase/NADH oxidase N-terminal" evidence="2">
    <location>
        <begin position="356"/>
        <end position="427"/>
    </location>
</feature>
<dbReference type="OrthoDB" id="276546at2759"/>
<evidence type="ECO:0000313" key="3">
    <source>
        <dbReference type="EMBL" id="KAF7340917.1"/>
    </source>
</evidence>
<feature type="region of interest" description="Disordered" evidence="1">
    <location>
        <begin position="271"/>
        <end position="332"/>
    </location>
</feature>
<name>A0A8H7CM22_9AGAR</name>
<dbReference type="GO" id="GO:0010181">
    <property type="term" value="F:FMN binding"/>
    <property type="evidence" value="ECO:0007669"/>
    <property type="project" value="InterPro"/>
</dbReference>
<organism evidence="3 4">
    <name type="scientific">Mycena sanguinolenta</name>
    <dbReference type="NCBI Taxonomy" id="230812"/>
    <lineage>
        <taxon>Eukaryota</taxon>
        <taxon>Fungi</taxon>
        <taxon>Dikarya</taxon>
        <taxon>Basidiomycota</taxon>
        <taxon>Agaricomycotina</taxon>
        <taxon>Agaricomycetes</taxon>
        <taxon>Agaricomycetidae</taxon>
        <taxon>Agaricales</taxon>
        <taxon>Marasmiineae</taxon>
        <taxon>Mycenaceae</taxon>
        <taxon>Mycena</taxon>
    </lineage>
</organism>
<feature type="compositionally biased region" description="Basic and acidic residues" evidence="1">
    <location>
        <begin position="321"/>
        <end position="332"/>
    </location>
</feature>
<dbReference type="SUPFAM" id="SSF51395">
    <property type="entry name" value="FMN-linked oxidoreductases"/>
    <property type="match status" value="2"/>
</dbReference>
<dbReference type="InterPro" id="IPR045247">
    <property type="entry name" value="Oye-like"/>
</dbReference>
<evidence type="ECO:0000256" key="1">
    <source>
        <dbReference type="SAM" id="MobiDB-lite"/>
    </source>
</evidence>
<accession>A0A8H7CM22</accession>
<sequence>MSTTPREVLSGSWCPTRLPACMSPCHPGPRVPSRRQAHSLSSSSESQHGETPGYDADQESERYTNGLVVHNDNGRPGNLVPPATPSTVTPTNRTKFPANESTDNDATPSATQIRISPEANREEEEVIGLPRSAQGSTPPAASPVASAEYYERRASTSGGLLISETTLIAPHTGGYKHAPGIWSDDQISVVPCLPSLSSLTVNTELVQVIDRVYTTRTSSCGRSVAQLTSRHSQRTVSPTSLPLTSLFQRPLAIDEIEEYVQLYANVVHRAGFDGSRSTPPTATPSTSSSMTAAISAPTGTAGQSRTAPGSRSRSSMPSSRLSDKRRQPCEHAIYRRRPTANIYLPRHHAPGPLRFSDLAYLHVIEPRVDGPYTVDIKDGYSNDFIRKIWGERRLISAGGYTRESAIAAADERGDLVAFGRGYIAKPDPIDCCMPSRSLSEIGHYYAPGSVDPKGYADCPFAAAIRAY</sequence>
<protein>
    <submittedName>
        <fullName evidence="3">Putative inactive dehydrogenase EasA</fullName>
    </submittedName>
</protein>
<dbReference type="InterPro" id="IPR013785">
    <property type="entry name" value="Aldolase_TIM"/>
</dbReference>
<gene>
    <name evidence="3" type="ORF">MSAN_02076600</name>
</gene>
<dbReference type="GO" id="GO:0016491">
    <property type="term" value="F:oxidoreductase activity"/>
    <property type="evidence" value="ECO:0007669"/>
    <property type="project" value="InterPro"/>
</dbReference>
<evidence type="ECO:0000313" key="4">
    <source>
        <dbReference type="Proteomes" id="UP000623467"/>
    </source>
</evidence>
<feature type="region of interest" description="Disordered" evidence="1">
    <location>
        <begin position="1"/>
        <end position="122"/>
    </location>
</feature>
<dbReference type="InterPro" id="IPR001155">
    <property type="entry name" value="OxRdtase_FMN_N"/>
</dbReference>
<dbReference type="Proteomes" id="UP000623467">
    <property type="component" value="Unassembled WGS sequence"/>
</dbReference>
<comment type="caution">
    <text evidence="3">The sequence shown here is derived from an EMBL/GenBank/DDBJ whole genome shotgun (WGS) entry which is preliminary data.</text>
</comment>
<keyword evidence="4" id="KW-1185">Reference proteome</keyword>
<feature type="compositionally biased region" description="Low complexity" evidence="1">
    <location>
        <begin position="277"/>
        <end position="298"/>
    </location>
</feature>
<reference evidence="3" key="1">
    <citation type="submission" date="2020-05" db="EMBL/GenBank/DDBJ databases">
        <title>Mycena genomes resolve the evolution of fungal bioluminescence.</title>
        <authorList>
            <person name="Tsai I.J."/>
        </authorList>
    </citation>
    <scope>NUCLEOTIDE SEQUENCE</scope>
    <source>
        <strain evidence="3">160909Yilan</strain>
    </source>
</reference>